<dbReference type="HAMAP" id="MF_00011">
    <property type="entry name" value="Adenylosucc_synth"/>
    <property type="match status" value="1"/>
</dbReference>
<feature type="active site" description="Proton donor" evidence="7">
    <location>
        <position position="42"/>
    </location>
</feature>
<dbReference type="InterPro" id="IPR027417">
    <property type="entry name" value="P-loop_NTPase"/>
</dbReference>
<evidence type="ECO:0000256" key="3">
    <source>
        <dbReference type="ARBA" id="ARBA00022741"/>
    </source>
</evidence>
<keyword evidence="3 7" id="KW-0547">Nucleotide-binding</keyword>
<reference evidence="8 9" key="1">
    <citation type="submission" date="2017-06" db="EMBL/GenBank/DDBJ databases">
        <authorList>
            <person name="Kim H.J."/>
            <person name="Triplett B.A."/>
        </authorList>
    </citation>
    <scope>NUCLEOTIDE SEQUENCE [LARGE SCALE GENOMIC DNA]</scope>
    <source>
        <strain evidence="8 9">DSM 13116</strain>
    </source>
</reference>
<dbReference type="Gene3D" id="3.90.170.10">
    <property type="entry name" value="Adenylosuccinate Synthetase, subunit A, domain 3"/>
    <property type="match status" value="1"/>
</dbReference>
<dbReference type="PANTHER" id="PTHR11846">
    <property type="entry name" value="ADENYLOSUCCINATE SYNTHETASE"/>
    <property type="match status" value="1"/>
</dbReference>
<evidence type="ECO:0000256" key="5">
    <source>
        <dbReference type="ARBA" id="ARBA00022842"/>
    </source>
</evidence>
<accession>A0A239B5Y5</accession>
<comment type="similarity">
    <text evidence="7">Belongs to the adenylosuccinate synthetase family.</text>
</comment>
<dbReference type="OrthoDB" id="5524039at2"/>
<dbReference type="Gene3D" id="3.40.440.10">
    <property type="entry name" value="Adenylosuccinate Synthetase, subunit A, domain 1"/>
    <property type="match status" value="2"/>
</dbReference>
<dbReference type="Pfam" id="PF00709">
    <property type="entry name" value="Adenylsucc_synt"/>
    <property type="match status" value="2"/>
</dbReference>
<keyword evidence="1 7" id="KW-0436">Ligase</keyword>
<gene>
    <name evidence="7" type="primary">purA</name>
    <name evidence="8" type="ORF">SAMN04488503_2444</name>
</gene>
<keyword evidence="4 7" id="KW-0658">Purine biosynthesis</keyword>
<keyword evidence="7" id="KW-0963">Cytoplasm</keyword>
<dbReference type="InterPro" id="IPR042109">
    <property type="entry name" value="Adenylosuccinate_synth_dom1"/>
</dbReference>
<feature type="binding site" evidence="7">
    <location>
        <begin position="289"/>
        <end position="291"/>
    </location>
    <ligand>
        <name>GTP</name>
        <dbReference type="ChEBI" id="CHEBI:37565"/>
    </ligand>
</feature>
<feature type="binding site" description="in other chain" evidence="7">
    <location>
        <begin position="39"/>
        <end position="42"/>
    </location>
    <ligand>
        <name>IMP</name>
        <dbReference type="ChEBI" id="CHEBI:58053"/>
        <note>ligand shared between dimeric partners</note>
    </ligand>
</feature>
<evidence type="ECO:0000313" key="9">
    <source>
        <dbReference type="Proteomes" id="UP000198324"/>
    </source>
</evidence>
<dbReference type="SUPFAM" id="SSF52540">
    <property type="entry name" value="P-loop containing nucleoside triphosphate hydrolases"/>
    <property type="match status" value="1"/>
</dbReference>
<dbReference type="PANTHER" id="PTHR11846:SF0">
    <property type="entry name" value="ADENYLOSUCCINATE SYNTHETASE"/>
    <property type="match status" value="1"/>
</dbReference>
<comment type="function">
    <text evidence="7">Plays an important role in the de novo pathway of purine nucleotide biosynthesis. Catalyzes the first committed step in the biosynthesis of AMP from IMP.</text>
</comment>
<organism evidence="8 9">
    <name type="scientific">Humidesulfovibrio mexicanus</name>
    <dbReference type="NCBI Taxonomy" id="147047"/>
    <lineage>
        <taxon>Bacteria</taxon>
        <taxon>Pseudomonadati</taxon>
        <taxon>Thermodesulfobacteriota</taxon>
        <taxon>Desulfovibrionia</taxon>
        <taxon>Desulfovibrionales</taxon>
        <taxon>Desulfovibrionaceae</taxon>
        <taxon>Humidesulfovibrio</taxon>
    </lineage>
</organism>
<evidence type="ECO:0000256" key="2">
    <source>
        <dbReference type="ARBA" id="ARBA00022723"/>
    </source>
</evidence>
<comment type="catalytic activity">
    <reaction evidence="7">
        <text>IMP + L-aspartate + GTP = N(6)-(1,2-dicarboxyethyl)-AMP + GDP + phosphate + 2 H(+)</text>
        <dbReference type="Rhea" id="RHEA:15753"/>
        <dbReference type="ChEBI" id="CHEBI:15378"/>
        <dbReference type="ChEBI" id="CHEBI:29991"/>
        <dbReference type="ChEBI" id="CHEBI:37565"/>
        <dbReference type="ChEBI" id="CHEBI:43474"/>
        <dbReference type="ChEBI" id="CHEBI:57567"/>
        <dbReference type="ChEBI" id="CHEBI:58053"/>
        <dbReference type="ChEBI" id="CHEBI:58189"/>
        <dbReference type="EC" id="6.3.4.4"/>
    </reaction>
</comment>
<proteinExistence type="inferred from homology"/>
<feature type="binding site" evidence="7">
    <location>
        <begin position="257"/>
        <end position="263"/>
    </location>
    <ligand>
        <name>substrate</name>
    </ligand>
</feature>
<feature type="binding site" evidence="7">
    <location>
        <position position="263"/>
    </location>
    <ligand>
        <name>GTP</name>
        <dbReference type="ChEBI" id="CHEBI:37565"/>
    </ligand>
</feature>
<dbReference type="GO" id="GO:0044208">
    <property type="term" value="P:'de novo' AMP biosynthetic process"/>
    <property type="evidence" value="ECO:0007669"/>
    <property type="project" value="UniProtKB-UniRule"/>
</dbReference>
<dbReference type="EMBL" id="FZOC01000004">
    <property type="protein sequence ID" value="SNS03092.1"/>
    <property type="molecule type" value="Genomic_DNA"/>
</dbReference>
<comment type="subcellular location">
    <subcellularLocation>
        <location evidence="7">Cytoplasm</location>
    </subcellularLocation>
</comment>
<keyword evidence="5 7" id="KW-0460">Magnesium</keyword>
<feature type="binding site" evidence="7">
    <location>
        <position position="137"/>
    </location>
    <ligand>
        <name>IMP</name>
        <dbReference type="ChEBI" id="CHEBI:58053"/>
        <note>ligand shared between dimeric partners</note>
    </ligand>
</feature>
<keyword evidence="6 7" id="KW-0342">GTP-binding</keyword>
<feature type="binding site" evidence="7">
    <location>
        <begin position="41"/>
        <end position="43"/>
    </location>
    <ligand>
        <name>GTP</name>
        <dbReference type="ChEBI" id="CHEBI:37565"/>
    </ligand>
</feature>
<name>A0A239B5Y5_9BACT</name>
<feature type="binding site" description="in other chain" evidence="7">
    <location>
        <position position="193"/>
    </location>
    <ligand>
        <name>IMP</name>
        <dbReference type="ChEBI" id="CHEBI:58053"/>
        <note>ligand shared between dimeric partners</note>
    </ligand>
</feature>
<evidence type="ECO:0000256" key="7">
    <source>
        <dbReference type="HAMAP-Rule" id="MF_00011"/>
    </source>
</evidence>
<dbReference type="AlphaFoldDB" id="A0A239B5Y5"/>
<protein>
    <recommendedName>
        <fullName evidence="7">Adenylosuccinate synthetase</fullName>
        <shortName evidence="7">AMPSase</shortName>
        <shortName evidence="7">AdSS</shortName>
        <ecNumber evidence="7">6.3.4.4</ecNumber>
    </recommendedName>
    <alternativeName>
        <fullName evidence="7">IMP--aspartate ligase</fullName>
    </alternativeName>
</protein>
<comment type="pathway">
    <text evidence="7">Purine metabolism; AMP biosynthesis via de novo pathway; AMP from IMP: step 1/2.</text>
</comment>
<feature type="binding site" description="in other chain" evidence="7">
    <location>
        <position position="261"/>
    </location>
    <ligand>
        <name>IMP</name>
        <dbReference type="ChEBI" id="CHEBI:58053"/>
        <note>ligand shared between dimeric partners</note>
    </ligand>
</feature>
<dbReference type="RefSeq" id="WP_089274635.1">
    <property type="nucleotide sequence ID" value="NZ_FZOC01000004.1"/>
</dbReference>
<comment type="cofactor">
    <cofactor evidence="7">
        <name>Mg(2+)</name>
        <dbReference type="ChEBI" id="CHEBI:18420"/>
    </cofactor>
    <text evidence="7">Binds 1 Mg(2+) ion per subunit.</text>
</comment>
<dbReference type="Proteomes" id="UP000198324">
    <property type="component" value="Unassembled WGS sequence"/>
</dbReference>
<dbReference type="UniPathway" id="UPA00075">
    <property type="reaction ID" value="UER00335"/>
</dbReference>
<comment type="subunit">
    <text evidence="7">Homodimer.</text>
</comment>
<comment type="caution">
    <text evidence="7">Lacks conserved residue(s) required for the propagation of feature annotation.</text>
</comment>
<dbReference type="GO" id="GO:0000287">
    <property type="term" value="F:magnesium ion binding"/>
    <property type="evidence" value="ECO:0007669"/>
    <property type="project" value="UniProtKB-UniRule"/>
</dbReference>
<dbReference type="InterPro" id="IPR001114">
    <property type="entry name" value="Adenylosuccinate_synthetase"/>
</dbReference>
<keyword evidence="2 7" id="KW-0479">Metal-binding</keyword>
<sequence length="333" mass="35701">MPVSVVVGGQFGGEGKGKVAHFFAKEQEATAVVRCGGSNSGHTVVAPSGQVHIFRHLPTAAILPGVQLYMSAGSYIDVEVLQKEIASINLDPRRLIIDENAVVVGPEHRAKEREDLVARISSTGSGTGAAVADRVMRRKDLLFAKDCAALKPMVGNVSGMLRERLNAKERVLIEGTQGFGLSLLHSPHYPFVTSRDTTAAAFVAEAGLSPLDVDDIILTLRAFSIRVGGGSGPLPNEITWEELANEAGRPDLMEYTSVTKKPRRVARFDSTLPSRAVVVNNPTKIVLNHLDYIKSAASDVTVADAAVKQYSAMILNKIDYFGTCAASVRRMHG</sequence>
<dbReference type="GO" id="GO:0005525">
    <property type="term" value="F:GTP binding"/>
    <property type="evidence" value="ECO:0007669"/>
    <property type="project" value="UniProtKB-UniRule"/>
</dbReference>
<evidence type="ECO:0000256" key="6">
    <source>
        <dbReference type="ARBA" id="ARBA00023134"/>
    </source>
</evidence>
<dbReference type="GO" id="GO:0046040">
    <property type="term" value="P:IMP metabolic process"/>
    <property type="evidence" value="ECO:0007669"/>
    <property type="project" value="TreeGrafter"/>
</dbReference>
<evidence type="ECO:0000313" key="8">
    <source>
        <dbReference type="EMBL" id="SNS03092.1"/>
    </source>
</evidence>
<feature type="binding site" description="in other chain" evidence="7">
    <location>
        <position position="123"/>
    </location>
    <ligand>
        <name>IMP</name>
        <dbReference type="ChEBI" id="CHEBI:58053"/>
        <note>ligand shared between dimeric partners</note>
    </ligand>
</feature>
<feature type="binding site" description="in other chain" evidence="7">
    <location>
        <position position="177"/>
    </location>
    <ligand>
        <name>IMP</name>
        <dbReference type="ChEBI" id="CHEBI:58053"/>
        <note>ligand shared between dimeric partners</note>
    </ligand>
</feature>
<feature type="binding site" evidence="7">
    <location>
        <position position="41"/>
    </location>
    <ligand>
        <name>Mg(2+)</name>
        <dbReference type="ChEBI" id="CHEBI:18420"/>
    </ligand>
</feature>
<dbReference type="GO" id="GO:0005737">
    <property type="term" value="C:cytoplasm"/>
    <property type="evidence" value="ECO:0007669"/>
    <property type="project" value="UniProtKB-SubCell"/>
</dbReference>
<dbReference type="SMART" id="SM00788">
    <property type="entry name" value="Adenylsucc_synt"/>
    <property type="match status" value="1"/>
</dbReference>
<evidence type="ECO:0000256" key="4">
    <source>
        <dbReference type="ARBA" id="ARBA00022755"/>
    </source>
</evidence>
<keyword evidence="9" id="KW-1185">Reference proteome</keyword>
<dbReference type="InterPro" id="IPR042111">
    <property type="entry name" value="Adenylosuccinate_synth_dom3"/>
</dbReference>
<dbReference type="EC" id="6.3.4.4" evidence="7"/>
<evidence type="ECO:0000256" key="1">
    <source>
        <dbReference type="ARBA" id="ARBA00022598"/>
    </source>
</evidence>
<dbReference type="GO" id="GO:0004019">
    <property type="term" value="F:adenylosuccinate synthase activity"/>
    <property type="evidence" value="ECO:0007669"/>
    <property type="project" value="UniProtKB-UniRule"/>
</dbReference>